<dbReference type="SMART" id="SM00409">
    <property type="entry name" value="IG"/>
    <property type="match status" value="1"/>
</dbReference>
<dbReference type="GO" id="GO:0004888">
    <property type="term" value="F:transmembrane signaling receptor activity"/>
    <property type="evidence" value="ECO:0007669"/>
    <property type="project" value="TreeGrafter"/>
</dbReference>
<dbReference type="Ensembl" id="ENSSGRT00000005498.1">
    <property type="protein sequence ID" value="ENSSGRP00000005081.1"/>
    <property type="gene ID" value="ENSSGRG00000003244.1"/>
</dbReference>
<dbReference type="InterPro" id="IPR013783">
    <property type="entry name" value="Ig-like_fold"/>
</dbReference>
<protein>
    <recommendedName>
        <fullName evidence="5">Immunoglobulin domain-containing protein</fullName>
    </recommendedName>
</protein>
<feature type="transmembrane region" description="Helical" evidence="4">
    <location>
        <begin position="165"/>
        <end position="187"/>
    </location>
</feature>
<organism evidence="6 7">
    <name type="scientific">Sinocyclocheilus grahami</name>
    <name type="common">Dianchi golden-line fish</name>
    <name type="synonym">Barbus grahami</name>
    <dbReference type="NCBI Taxonomy" id="75366"/>
    <lineage>
        <taxon>Eukaryota</taxon>
        <taxon>Metazoa</taxon>
        <taxon>Chordata</taxon>
        <taxon>Craniata</taxon>
        <taxon>Vertebrata</taxon>
        <taxon>Euteleostomi</taxon>
        <taxon>Actinopterygii</taxon>
        <taxon>Neopterygii</taxon>
        <taxon>Teleostei</taxon>
        <taxon>Ostariophysi</taxon>
        <taxon>Cypriniformes</taxon>
        <taxon>Cyprinidae</taxon>
        <taxon>Cyprininae</taxon>
        <taxon>Sinocyclocheilus</taxon>
    </lineage>
</organism>
<evidence type="ECO:0000313" key="7">
    <source>
        <dbReference type="Proteomes" id="UP000472262"/>
    </source>
</evidence>
<evidence type="ECO:0000259" key="5">
    <source>
        <dbReference type="SMART" id="SM00409"/>
    </source>
</evidence>
<sequence length="283" mass="31176">CPYDKNHTKEKTCLRNGKLKDDTALNLFTVTMTELRAEDAGKYWCAVKDAFNLPIELMIITKDAVTHEASVGGSASISCKHIRNQAQGLFCRGDQLNICVRDGVHVSSNNRTNGRFSLTEETSAGVFTVKISNLRAEDSGKYWCAEESSGSFIFTEVQLHVTGGFSVTAAVSVGLILLAVCLVLVLFKIKHCSKHGETQKHTTEHLINLSFSAQEEIQVSDPESTHLYATVRSSTSPSDGLLYAAVRFQKHEESPSDATVRISKEETHCEYASVNHSITPKKY</sequence>
<evidence type="ECO:0000256" key="4">
    <source>
        <dbReference type="SAM" id="Phobius"/>
    </source>
</evidence>
<accession>A0A672K6V0</accession>
<evidence type="ECO:0000256" key="2">
    <source>
        <dbReference type="ARBA" id="ARBA00022692"/>
    </source>
</evidence>
<dbReference type="Gene3D" id="2.60.40.10">
    <property type="entry name" value="Immunoglobulins"/>
    <property type="match status" value="2"/>
</dbReference>
<evidence type="ECO:0000313" key="6">
    <source>
        <dbReference type="Ensembl" id="ENSSGRP00000005081.1"/>
    </source>
</evidence>
<reference evidence="6" key="2">
    <citation type="submission" date="2025-09" db="UniProtKB">
        <authorList>
            <consortium name="Ensembl"/>
        </authorList>
    </citation>
    <scope>IDENTIFICATION</scope>
</reference>
<name>A0A672K6V0_SINGR</name>
<feature type="domain" description="Immunoglobulin" evidence="5">
    <location>
        <begin position="64"/>
        <end position="162"/>
    </location>
</feature>
<dbReference type="InterPro" id="IPR003599">
    <property type="entry name" value="Ig_sub"/>
</dbReference>
<dbReference type="OMA" id="QKHTTEH"/>
<reference evidence="6" key="1">
    <citation type="submission" date="2025-08" db="UniProtKB">
        <authorList>
            <consortium name="Ensembl"/>
        </authorList>
    </citation>
    <scope>IDENTIFICATION</scope>
</reference>
<evidence type="ECO:0000256" key="1">
    <source>
        <dbReference type="ARBA" id="ARBA00004370"/>
    </source>
</evidence>
<comment type="subcellular location">
    <subcellularLocation>
        <location evidence="1">Membrane</location>
    </subcellularLocation>
</comment>
<evidence type="ECO:0000256" key="3">
    <source>
        <dbReference type="ARBA" id="ARBA00023136"/>
    </source>
</evidence>
<dbReference type="InParanoid" id="A0A672K6V0"/>
<keyword evidence="2 4" id="KW-0812">Transmembrane</keyword>
<dbReference type="InterPro" id="IPR013106">
    <property type="entry name" value="Ig_V-set"/>
</dbReference>
<proteinExistence type="predicted"/>
<dbReference type="PANTHER" id="PTHR11860">
    <property type="entry name" value="POLYMERIC-IMMUNOGLOBULIN RECEPTOR"/>
    <property type="match status" value="1"/>
</dbReference>
<dbReference type="Proteomes" id="UP000472262">
    <property type="component" value="Unassembled WGS sequence"/>
</dbReference>
<dbReference type="GO" id="GO:0005886">
    <property type="term" value="C:plasma membrane"/>
    <property type="evidence" value="ECO:0007669"/>
    <property type="project" value="TreeGrafter"/>
</dbReference>
<dbReference type="InterPro" id="IPR036179">
    <property type="entry name" value="Ig-like_dom_sf"/>
</dbReference>
<keyword evidence="4" id="KW-1133">Transmembrane helix</keyword>
<keyword evidence="7" id="KW-1185">Reference proteome</keyword>
<dbReference type="SUPFAM" id="SSF48726">
    <property type="entry name" value="Immunoglobulin"/>
    <property type="match status" value="2"/>
</dbReference>
<keyword evidence="3 4" id="KW-0472">Membrane</keyword>
<dbReference type="Pfam" id="PF07686">
    <property type="entry name" value="V-set"/>
    <property type="match status" value="1"/>
</dbReference>
<dbReference type="AlphaFoldDB" id="A0A672K6V0"/>
<dbReference type="PANTHER" id="PTHR11860:SF118">
    <property type="entry name" value="CMRF35-LIKE MOLECULE 3-RELATED"/>
    <property type="match status" value="1"/>
</dbReference>
<dbReference type="InterPro" id="IPR050671">
    <property type="entry name" value="CD300_family_receptors"/>
</dbReference>